<dbReference type="RefSeq" id="WP_379753801.1">
    <property type="nucleotide sequence ID" value="NZ_JBHSMR010000013.1"/>
</dbReference>
<organism evidence="1 2">
    <name type="scientific">Massilia suwonensis</name>
    <dbReference type="NCBI Taxonomy" id="648895"/>
    <lineage>
        <taxon>Bacteria</taxon>
        <taxon>Pseudomonadati</taxon>
        <taxon>Pseudomonadota</taxon>
        <taxon>Betaproteobacteria</taxon>
        <taxon>Burkholderiales</taxon>
        <taxon>Oxalobacteraceae</taxon>
        <taxon>Telluria group</taxon>
        <taxon>Massilia</taxon>
    </lineage>
</organism>
<comment type="caution">
    <text evidence="1">The sequence shown here is derived from an EMBL/GenBank/DDBJ whole genome shotgun (WGS) entry which is preliminary data.</text>
</comment>
<dbReference type="EMBL" id="JBHSMR010000013">
    <property type="protein sequence ID" value="MFC5478322.1"/>
    <property type="molecule type" value="Genomic_DNA"/>
</dbReference>
<gene>
    <name evidence="1" type="ORF">ACFPQ5_08985</name>
</gene>
<dbReference type="InterPro" id="IPR000246">
    <property type="entry name" value="Peptidase_T2"/>
</dbReference>
<dbReference type="SUPFAM" id="SSF56235">
    <property type="entry name" value="N-terminal nucleophile aminohydrolases (Ntn hydrolases)"/>
    <property type="match status" value="1"/>
</dbReference>
<dbReference type="PANTHER" id="PTHR10188">
    <property type="entry name" value="L-ASPARAGINASE"/>
    <property type="match status" value="1"/>
</dbReference>
<protein>
    <submittedName>
        <fullName evidence="1">Isoaspartyl peptidase/L-asparaginase</fullName>
    </submittedName>
</protein>
<dbReference type="PANTHER" id="PTHR10188:SF13">
    <property type="entry name" value="ISOASPARTYL PEPTIDASE_L-ASPARAGINASE 2-RELATED"/>
    <property type="match status" value="1"/>
</dbReference>
<accession>A0ABW0MLX3</accession>
<proteinExistence type="predicted"/>
<dbReference type="InterPro" id="IPR029055">
    <property type="entry name" value="Ntn_hydrolases_N"/>
</dbReference>
<dbReference type="CDD" id="cd04703">
    <property type="entry name" value="Asparaginase_2_like_1"/>
    <property type="match status" value="1"/>
</dbReference>
<evidence type="ECO:0000313" key="1">
    <source>
        <dbReference type="EMBL" id="MFC5478322.1"/>
    </source>
</evidence>
<evidence type="ECO:0000313" key="2">
    <source>
        <dbReference type="Proteomes" id="UP001596101"/>
    </source>
</evidence>
<dbReference type="Gene3D" id="3.60.20.30">
    <property type="entry name" value="(Glycosyl)asparaginase"/>
    <property type="match status" value="1"/>
</dbReference>
<dbReference type="Proteomes" id="UP001596101">
    <property type="component" value="Unassembled WGS sequence"/>
</dbReference>
<name>A0ABW0MLX3_9BURK</name>
<dbReference type="Pfam" id="PF01112">
    <property type="entry name" value="Asparaginase_2"/>
    <property type="match status" value="1"/>
</dbReference>
<keyword evidence="2" id="KW-1185">Reference proteome</keyword>
<reference evidence="2" key="1">
    <citation type="journal article" date="2019" name="Int. J. Syst. Evol. Microbiol.">
        <title>The Global Catalogue of Microorganisms (GCM) 10K type strain sequencing project: providing services to taxonomists for standard genome sequencing and annotation.</title>
        <authorList>
            <consortium name="The Broad Institute Genomics Platform"/>
            <consortium name="The Broad Institute Genome Sequencing Center for Infectious Disease"/>
            <person name="Wu L."/>
            <person name="Ma J."/>
        </authorList>
    </citation>
    <scope>NUCLEOTIDE SEQUENCE [LARGE SCALE GENOMIC DNA]</scope>
    <source>
        <strain evidence="2">CCUG 43111</strain>
    </source>
</reference>
<sequence>MSDKEHGFAIVVHGGAGEPLDYTDGCDKAAKRARDILLETGDALDAAIAAVMVLEEDERFNAGTGSVLCLDGATIEMDASIMDTRGRLGAVAAVRDVRNPILLARAIADTPHVVLAGEGAERLARSLGLERAKPISAAQRKKHEELLKELAGSVPAMPGIDNRMFERFWNYKTPLQLPKGAAHDTVGAVVRGPDGHFAVAGSTGGSAPSLLGRVGDTAIMGSGFYAGSLGAIAATGVGEHIVRHMLARTVYGYLEQGMPLQQALQRGLDLIDKDVDTGLIGVTKTEAASCSNTHMPTSIVEQ</sequence>